<feature type="chain" id="PRO_5032779345" description="Transglycosylase SLT domain-containing protein" evidence="2">
    <location>
        <begin position="22"/>
        <end position="489"/>
    </location>
</feature>
<comment type="caution">
    <text evidence="3">The sequence shown here is derived from an EMBL/GenBank/DDBJ whole genome shotgun (WGS) entry which is preliminary data.</text>
</comment>
<gene>
    <name evidence="3" type="ORF">HNQ60_004825</name>
</gene>
<dbReference type="RefSeq" id="WP_184335320.1">
    <property type="nucleotide sequence ID" value="NZ_JACHHZ010000006.1"/>
</dbReference>
<accession>A0A841HTG7</accession>
<evidence type="ECO:0000256" key="1">
    <source>
        <dbReference type="SAM" id="MobiDB-lite"/>
    </source>
</evidence>
<sequence length="489" mass="53855">MMKTTALPLVLALMLVSLICAGCATTGGTADEEEPPVIDAEGVPAAEAAPVEPTPTEAGAVVADTGSKQQEGEVPLAVAESEQPEAPPEEVVVQGRRHEVIHDLVAEAQALLENVELQYVFTGKGKNQVLRGRPVAFALWSETKQEWSVAQIELPRPPIKWKPGRKPLPFRNLTPDIQARHVKGTGAERLMFSFSQDGVPLKVYGRKFPVFDNNLIKRRQWRAVAQTAKPIVYLPFTEDTFDPGFVAGGKDFLIATARQAIEELRLAKVPSAAFPGELLADSIPIQVITTLAVIEQTDDRDYVEKQGLAFDEVLSQYGLKQEEAYRYSVSSANAIGPMQFTNRRGNGTYSLVVRRCRGAKLDPNFERGATNLLNAMKAAVCLLDLELAAMRSDIRTAYVANPAVLGIFPVAAYNGGPRNVTKLYRVLTRMKVDLDELSRPGEHPEGSNVKCPCVWKAEGENVRPVTIPKYNNENRWYIEKYQSIVSLFE</sequence>
<evidence type="ECO:0000313" key="3">
    <source>
        <dbReference type="EMBL" id="MBB6095934.1"/>
    </source>
</evidence>
<dbReference type="AlphaFoldDB" id="A0A841HTG7"/>
<dbReference type="EMBL" id="JACHHZ010000006">
    <property type="protein sequence ID" value="MBB6095934.1"/>
    <property type="molecule type" value="Genomic_DNA"/>
</dbReference>
<evidence type="ECO:0000256" key="2">
    <source>
        <dbReference type="SAM" id="SignalP"/>
    </source>
</evidence>
<name>A0A841HTG7_9GAMM</name>
<reference evidence="3 4" key="1">
    <citation type="submission" date="2020-08" db="EMBL/GenBank/DDBJ databases">
        <title>Genomic Encyclopedia of Type Strains, Phase IV (KMG-IV): sequencing the most valuable type-strain genomes for metagenomic binning, comparative biology and taxonomic classification.</title>
        <authorList>
            <person name="Goeker M."/>
        </authorList>
    </citation>
    <scope>NUCLEOTIDE SEQUENCE [LARGE SCALE GENOMIC DNA]</scope>
    <source>
        <strain evidence="3 4">DSM 26723</strain>
    </source>
</reference>
<organism evidence="3 4">
    <name type="scientific">Povalibacter uvarum</name>
    <dbReference type="NCBI Taxonomy" id="732238"/>
    <lineage>
        <taxon>Bacteria</taxon>
        <taxon>Pseudomonadati</taxon>
        <taxon>Pseudomonadota</taxon>
        <taxon>Gammaproteobacteria</taxon>
        <taxon>Steroidobacterales</taxon>
        <taxon>Steroidobacteraceae</taxon>
        <taxon>Povalibacter</taxon>
    </lineage>
</organism>
<evidence type="ECO:0000313" key="4">
    <source>
        <dbReference type="Proteomes" id="UP000588068"/>
    </source>
</evidence>
<protein>
    <recommendedName>
        <fullName evidence="5">Transglycosylase SLT domain-containing protein</fullName>
    </recommendedName>
</protein>
<evidence type="ECO:0008006" key="5">
    <source>
        <dbReference type="Google" id="ProtNLM"/>
    </source>
</evidence>
<feature type="region of interest" description="Disordered" evidence="1">
    <location>
        <begin position="66"/>
        <end position="88"/>
    </location>
</feature>
<feature type="signal peptide" evidence="2">
    <location>
        <begin position="1"/>
        <end position="21"/>
    </location>
</feature>
<proteinExistence type="predicted"/>
<dbReference type="Proteomes" id="UP000588068">
    <property type="component" value="Unassembled WGS sequence"/>
</dbReference>
<dbReference type="Gene3D" id="1.10.530.10">
    <property type="match status" value="1"/>
</dbReference>
<keyword evidence="2" id="KW-0732">Signal</keyword>
<keyword evidence="4" id="KW-1185">Reference proteome</keyword>